<dbReference type="PANTHER" id="PTHR31286:SF153">
    <property type="entry name" value="DUF4283 DOMAIN PROTEIN"/>
    <property type="match status" value="1"/>
</dbReference>
<proteinExistence type="predicted"/>
<sequence>MAENNEAATSLKTFYAQLHLEEEEDRQIEYVEEDVPAEKKEEAELRKFCVVCRLLTDHNINFMAFKQTMASVWHPVKGMIAKKQGNNCYLIQFYHQMDLDRIMKHGPWMFLNNLILLRELQPNENPRSVEEKRFEMWVQLHNLTSGFFSKRVGRDFGDYIGEYLESDPKNYSIVWKEFMRIRINMDVHKPIKRIM</sequence>
<dbReference type="InterPro" id="IPR025558">
    <property type="entry name" value="DUF4283"/>
</dbReference>
<dbReference type="Pfam" id="PF14111">
    <property type="entry name" value="DUF4283"/>
    <property type="match status" value="1"/>
</dbReference>
<dbReference type="AlphaFoldDB" id="A0A2C9VWD6"/>
<organism evidence="2">
    <name type="scientific">Manihot esculenta</name>
    <name type="common">Cassava</name>
    <name type="synonym">Jatropha manihot</name>
    <dbReference type="NCBI Taxonomy" id="3983"/>
    <lineage>
        <taxon>Eukaryota</taxon>
        <taxon>Viridiplantae</taxon>
        <taxon>Streptophyta</taxon>
        <taxon>Embryophyta</taxon>
        <taxon>Tracheophyta</taxon>
        <taxon>Spermatophyta</taxon>
        <taxon>Magnoliopsida</taxon>
        <taxon>eudicotyledons</taxon>
        <taxon>Gunneridae</taxon>
        <taxon>Pentapetalae</taxon>
        <taxon>rosids</taxon>
        <taxon>fabids</taxon>
        <taxon>Malpighiales</taxon>
        <taxon>Euphorbiaceae</taxon>
        <taxon>Crotonoideae</taxon>
        <taxon>Manihoteae</taxon>
        <taxon>Manihot</taxon>
    </lineage>
</organism>
<feature type="domain" description="DUF4283" evidence="1">
    <location>
        <begin position="43"/>
        <end position="126"/>
    </location>
</feature>
<reference evidence="2" key="1">
    <citation type="submission" date="2016-02" db="EMBL/GenBank/DDBJ databases">
        <title>WGS assembly of Manihot esculenta.</title>
        <authorList>
            <person name="Bredeson J.V."/>
            <person name="Prochnik S.E."/>
            <person name="Lyons J.B."/>
            <person name="Schmutz J."/>
            <person name="Grimwood J."/>
            <person name="Vrebalov J."/>
            <person name="Bart R.S."/>
            <person name="Amuge T."/>
            <person name="Ferguson M.E."/>
            <person name="Green R."/>
            <person name="Putnam N."/>
            <person name="Stites J."/>
            <person name="Rounsley S."/>
            <person name="Rokhsar D.S."/>
        </authorList>
    </citation>
    <scope>NUCLEOTIDE SEQUENCE [LARGE SCALE GENOMIC DNA]</scope>
    <source>
        <tissue evidence="2">Leaf</tissue>
    </source>
</reference>
<protein>
    <recommendedName>
        <fullName evidence="1">DUF4283 domain-containing protein</fullName>
    </recommendedName>
</protein>
<dbReference type="InterPro" id="IPR040256">
    <property type="entry name" value="At4g02000-like"/>
</dbReference>
<dbReference type="EMBL" id="CM004391">
    <property type="protein sequence ID" value="OAY50615.1"/>
    <property type="molecule type" value="Genomic_DNA"/>
</dbReference>
<accession>A0A2C9VWD6</accession>
<dbReference type="PANTHER" id="PTHR31286">
    <property type="entry name" value="GLYCINE-RICH CELL WALL STRUCTURAL PROTEIN 1.8-LIKE"/>
    <property type="match status" value="1"/>
</dbReference>
<name>A0A2C9VWD6_MANES</name>
<evidence type="ECO:0000259" key="1">
    <source>
        <dbReference type="Pfam" id="PF14111"/>
    </source>
</evidence>
<gene>
    <name evidence="2" type="ORF">MANES_05G150300</name>
</gene>
<evidence type="ECO:0000313" key="2">
    <source>
        <dbReference type="EMBL" id="OAY50615.1"/>
    </source>
</evidence>